<accession>A0AAQ3WWI5</accession>
<reference evidence="2 3" key="1">
    <citation type="submission" date="2024-02" db="EMBL/GenBank/DDBJ databases">
        <title>High-quality chromosome-scale genome assembly of Pensacola bahiagrass (Paspalum notatum Flugge var. saurae).</title>
        <authorList>
            <person name="Vega J.M."/>
            <person name="Podio M."/>
            <person name="Orjuela J."/>
            <person name="Siena L.A."/>
            <person name="Pessino S.C."/>
            <person name="Combes M.C."/>
            <person name="Mariac C."/>
            <person name="Albertini E."/>
            <person name="Pupilli F."/>
            <person name="Ortiz J.P.A."/>
            <person name="Leblanc O."/>
        </authorList>
    </citation>
    <scope>NUCLEOTIDE SEQUENCE [LARGE SCALE GENOMIC DNA]</scope>
    <source>
        <strain evidence="2">R1</strain>
        <tissue evidence="2">Leaf</tissue>
    </source>
</reference>
<proteinExistence type="predicted"/>
<feature type="compositionally biased region" description="Polar residues" evidence="1">
    <location>
        <begin position="267"/>
        <end position="288"/>
    </location>
</feature>
<gene>
    <name evidence="2" type="ORF">U9M48_024821</name>
</gene>
<protein>
    <submittedName>
        <fullName evidence="2">Uncharacterized protein</fullName>
    </submittedName>
</protein>
<evidence type="ECO:0000313" key="3">
    <source>
        <dbReference type="Proteomes" id="UP001341281"/>
    </source>
</evidence>
<feature type="region of interest" description="Disordered" evidence="1">
    <location>
        <begin position="169"/>
        <end position="204"/>
    </location>
</feature>
<keyword evidence="3" id="KW-1185">Reference proteome</keyword>
<dbReference type="PANTHER" id="PTHR33157:SF14">
    <property type="entry name" value="AUTONOMOUS TRANSPOSABLE ELEMENT EN-1 MOSAIC PROTEIN"/>
    <property type="match status" value="1"/>
</dbReference>
<feature type="region of interest" description="Disordered" evidence="1">
    <location>
        <begin position="241"/>
        <end position="288"/>
    </location>
</feature>
<organism evidence="2 3">
    <name type="scientific">Paspalum notatum var. saurae</name>
    <dbReference type="NCBI Taxonomy" id="547442"/>
    <lineage>
        <taxon>Eukaryota</taxon>
        <taxon>Viridiplantae</taxon>
        <taxon>Streptophyta</taxon>
        <taxon>Embryophyta</taxon>
        <taxon>Tracheophyta</taxon>
        <taxon>Spermatophyta</taxon>
        <taxon>Magnoliopsida</taxon>
        <taxon>Liliopsida</taxon>
        <taxon>Poales</taxon>
        <taxon>Poaceae</taxon>
        <taxon>PACMAD clade</taxon>
        <taxon>Panicoideae</taxon>
        <taxon>Andropogonodae</taxon>
        <taxon>Paspaleae</taxon>
        <taxon>Paspalinae</taxon>
        <taxon>Paspalum</taxon>
    </lineage>
</organism>
<sequence>MWMEMVRVWVEAPVKALCGKERYRLDGEGDYEKEKMAKRVFNKAATKVVRDSFSNARIQATRGILKLGDGSATIRQEVISRGHLIETEAIEPEAKMVTKPSFVYKGPDPENPEILCDEQATEKLAKYKENVIQCHGPEFDWRAGAPDIEAIYDAGGGIRHSRWGLGDGSLEYDRIPRPPRTSQGSSSRPPSRAQQETQQEETRRLQEETFRLRQNNDYMMTYLVVPPNYFSNPINQGTPLGDAQGWLGSNAPEFRPPQLFPQVPPNYFTTPTSQGSPLGDAQGSQPSLNQIILSGQGRP</sequence>
<dbReference type="GO" id="GO:0032196">
    <property type="term" value="P:transposition"/>
    <property type="evidence" value="ECO:0007669"/>
    <property type="project" value="InterPro"/>
</dbReference>
<evidence type="ECO:0000256" key="1">
    <source>
        <dbReference type="SAM" id="MobiDB-lite"/>
    </source>
</evidence>
<dbReference type="InterPro" id="IPR039266">
    <property type="entry name" value="EN-1/SPM"/>
</dbReference>
<feature type="compositionally biased region" description="Polar residues" evidence="1">
    <location>
        <begin position="180"/>
        <end position="189"/>
    </location>
</feature>
<evidence type="ECO:0000313" key="2">
    <source>
        <dbReference type="EMBL" id="WVZ76902.1"/>
    </source>
</evidence>
<dbReference type="Proteomes" id="UP001341281">
    <property type="component" value="Chromosome 05"/>
</dbReference>
<dbReference type="PANTHER" id="PTHR33157">
    <property type="entry name" value="AUTONOMOUS TRANSPOSABLE ELEMENT EN-1 MOSAIC PROTEIN-RELATED"/>
    <property type="match status" value="1"/>
</dbReference>
<dbReference type="EMBL" id="CP144749">
    <property type="protein sequence ID" value="WVZ76902.1"/>
    <property type="molecule type" value="Genomic_DNA"/>
</dbReference>
<name>A0AAQ3WWI5_PASNO</name>
<feature type="compositionally biased region" description="Pro residues" evidence="1">
    <location>
        <begin position="254"/>
        <end position="264"/>
    </location>
</feature>
<dbReference type="AlphaFoldDB" id="A0AAQ3WWI5"/>